<dbReference type="Pfam" id="PF13424">
    <property type="entry name" value="TPR_12"/>
    <property type="match status" value="1"/>
</dbReference>
<dbReference type="AlphaFoldDB" id="A0A2V3W7C5"/>
<dbReference type="InterPro" id="IPR051685">
    <property type="entry name" value="Ycf3/AcsC/BcsC/TPR_MFPF"/>
</dbReference>
<feature type="transmembrane region" description="Helical" evidence="4">
    <location>
        <begin position="12"/>
        <end position="31"/>
    </location>
</feature>
<dbReference type="Gene3D" id="1.25.40.10">
    <property type="entry name" value="Tetratricopeptide repeat domain"/>
    <property type="match status" value="3"/>
</dbReference>
<sequence>MNEKELPKKMKKMFVSMFAFIMILSGCSYFLKEDPLFSTGFYAEEYYNEGNYHEALEHVNKRLKRYPKDPYLLNEKGLIYIELKEYEKALDVLDQALQFDEKIDSIYNNKSVAYNELGRFEEAIDQAKKAIDLKPDAPEEFINMGNALLNLDRYEESLTYFELALDLEPEEPISFYGQGASLYFLNEYDEAKESFTKYLEKVPDDIDAFWYFVHIHEELEEYESAIEYLDQIIASSEGEDYDALNYKGVFLSYIDEMAESLEVYEHLAEQYPDDGYIFYGKAIALINLDKTKEGLNVLEQAIDLEPSIIDWAYEDPLLEKVSNHKRFVEMMELD</sequence>
<dbReference type="OrthoDB" id="2956583at2"/>
<keyword evidence="4" id="KW-0472">Membrane</keyword>
<feature type="repeat" description="TPR" evidence="3">
    <location>
        <begin position="138"/>
        <end position="171"/>
    </location>
</feature>
<dbReference type="EMBL" id="QJJQ01000001">
    <property type="protein sequence ID" value="PXW90273.1"/>
    <property type="molecule type" value="Genomic_DNA"/>
</dbReference>
<dbReference type="Proteomes" id="UP000247978">
    <property type="component" value="Unassembled WGS sequence"/>
</dbReference>
<feature type="repeat" description="TPR" evidence="3">
    <location>
        <begin position="70"/>
        <end position="103"/>
    </location>
</feature>
<dbReference type="PANTHER" id="PTHR44943">
    <property type="entry name" value="CELLULOSE SYNTHASE OPERON PROTEIN C"/>
    <property type="match status" value="1"/>
</dbReference>
<keyword evidence="2 3" id="KW-0802">TPR repeat</keyword>
<dbReference type="Pfam" id="PF13174">
    <property type="entry name" value="TPR_6"/>
    <property type="match status" value="1"/>
</dbReference>
<name>A0A2V3W7C5_9BACI</name>
<feature type="repeat" description="TPR" evidence="3">
    <location>
        <begin position="104"/>
        <end position="137"/>
    </location>
</feature>
<reference evidence="5 6" key="1">
    <citation type="submission" date="2018-05" db="EMBL/GenBank/DDBJ databases">
        <title>Genomic Encyclopedia of Type Strains, Phase IV (KMG-IV): sequencing the most valuable type-strain genomes for metagenomic binning, comparative biology and taxonomic classification.</title>
        <authorList>
            <person name="Goeker M."/>
        </authorList>
    </citation>
    <scope>NUCLEOTIDE SEQUENCE [LARGE SCALE GENOMIC DNA]</scope>
    <source>
        <strain evidence="5 6">DSM 28556</strain>
    </source>
</reference>
<dbReference type="InterPro" id="IPR011990">
    <property type="entry name" value="TPR-like_helical_dom_sf"/>
</dbReference>
<evidence type="ECO:0000256" key="4">
    <source>
        <dbReference type="SAM" id="Phobius"/>
    </source>
</evidence>
<evidence type="ECO:0000256" key="3">
    <source>
        <dbReference type="PROSITE-ProRule" id="PRU00339"/>
    </source>
</evidence>
<keyword evidence="4" id="KW-0812">Transmembrane</keyword>
<keyword evidence="4" id="KW-1133">Transmembrane helix</keyword>
<dbReference type="InterPro" id="IPR019734">
    <property type="entry name" value="TPR_rpt"/>
</dbReference>
<dbReference type="SMART" id="SM00028">
    <property type="entry name" value="TPR"/>
    <property type="match status" value="8"/>
</dbReference>
<comment type="caution">
    <text evidence="5">The sequence shown here is derived from an EMBL/GenBank/DDBJ whole genome shotgun (WGS) entry which is preliminary data.</text>
</comment>
<keyword evidence="1" id="KW-0677">Repeat</keyword>
<dbReference type="Pfam" id="PF07719">
    <property type="entry name" value="TPR_2"/>
    <property type="match status" value="1"/>
</dbReference>
<dbReference type="PROSITE" id="PS51257">
    <property type="entry name" value="PROKAR_LIPOPROTEIN"/>
    <property type="match status" value="1"/>
</dbReference>
<dbReference type="PANTHER" id="PTHR44943:SF8">
    <property type="entry name" value="TPR REPEAT-CONTAINING PROTEIN MJ0263"/>
    <property type="match status" value="1"/>
</dbReference>
<keyword evidence="6" id="KW-1185">Reference proteome</keyword>
<evidence type="ECO:0000313" key="5">
    <source>
        <dbReference type="EMBL" id="PXW90273.1"/>
    </source>
</evidence>
<dbReference type="NCBIfam" id="NF047558">
    <property type="entry name" value="TPR_END_plus"/>
    <property type="match status" value="1"/>
</dbReference>
<gene>
    <name evidence="5" type="ORF">DFR56_101184</name>
</gene>
<evidence type="ECO:0000256" key="1">
    <source>
        <dbReference type="ARBA" id="ARBA00022737"/>
    </source>
</evidence>
<dbReference type="SUPFAM" id="SSF48452">
    <property type="entry name" value="TPR-like"/>
    <property type="match status" value="1"/>
</dbReference>
<feature type="repeat" description="TPR" evidence="3">
    <location>
        <begin position="172"/>
        <end position="205"/>
    </location>
</feature>
<evidence type="ECO:0000256" key="2">
    <source>
        <dbReference type="ARBA" id="ARBA00022803"/>
    </source>
</evidence>
<evidence type="ECO:0000313" key="6">
    <source>
        <dbReference type="Proteomes" id="UP000247978"/>
    </source>
</evidence>
<dbReference type="PROSITE" id="PS50005">
    <property type="entry name" value="TPR"/>
    <property type="match status" value="4"/>
</dbReference>
<accession>A0A2V3W7C5</accession>
<proteinExistence type="predicted"/>
<protein>
    <submittedName>
        <fullName evidence="5">Flp pilus assembly protein TadD</fullName>
    </submittedName>
</protein>
<dbReference type="RefSeq" id="WP_110393546.1">
    <property type="nucleotide sequence ID" value="NZ_JBHUHB010000001.1"/>
</dbReference>
<dbReference type="InterPro" id="IPR013105">
    <property type="entry name" value="TPR_2"/>
</dbReference>
<organism evidence="5 6">
    <name type="scientific">Pseudogracilibacillus auburnensis</name>
    <dbReference type="NCBI Taxonomy" id="1494959"/>
    <lineage>
        <taxon>Bacteria</taxon>
        <taxon>Bacillati</taxon>
        <taxon>Bacillota</taxon>
        <taxon>Bacilli</taxon>
        <taxon>Bacillales</taxon>
        <taxon>Bacillaceae</taxon>
        <taxon>Pseudogracilibacillus</taxon>
    </lineage>
</organism>
<dbReference type="PROSITE" id="PS50293">
    <property type="entry name" value="TPR_REGION"/>
    <property type="match status" value="1"/>
</dbReference>